<dbReference type="EMBL" id="HBIJ01022739">
    <property type="protein sequence ID" value="CAE0374083.1"/>
    <property type="molecule type" value="Transcribed_RNA"/>
</dbReference>
<feature type="compositionally biased region" description="Basic and acidic residues" evidence="1">
    <location>
        <begin position="157"/>
        <end position="166"/>
    </location>
</feature>
<dbReference type="InterPro" id="IPR039223">
    <property type="entry name" value="AATF/Bfr2"/>
</dbReference>
<dbReference type="Pfam" id="PF08164">
    <property type="entry name" value="TRAUB"/>
    <property type="match status" value="1"/>
</dbReference>
<dbReference type="PANTHER" id="PTHR15565">
    <property type="entry name" value="AATF PROTEIN APOPTOSIS ANTAGONIZING TRANSCRIPTION FACTOR"/>
    <property type="match status" value="1"/>
</dbReference>
<dbReference type="AlphaFoldDB" id="A0A7S3K5K0"/>
<evidence type="ECO:0000256" key="1">
    <source>
        <dbReference type="SAM" id="MobiDB-lite"/>
    </source>
</evidence>
<sequence length="281" mass="32317">MAMVEKMDAEDVEAKSKQRRQTNENLDSRNLARSADALYGELLESRVLLQSLSKSIESLHGPSASAVNSLRQTLHAFLQIRTKTQGSAYNNEISWENIDEWHEQRRQGWEAAMEAWRKRTQLGAAVARLSAVNVGPFQSARNALNDSERMRKRRHPKNPDDSLDFERYDDTPFYRTQLKELLESRPRKKKNNSNAFQAEVYDLALAHFSNGENKSTLQSRSRLLASSSIQTHTKKKKHHRESKGRTLKFEAHDKIKHFMFPVPPPKPPVDVQLLIQSLFQG</sequence>
<protein>
    <recommendedName>
        <fullName evidence="2">Apoptosis-antagonizing transcription factor C-terminal domain-containing protein</fullName>
    </recommendedName>
</protein>
<feature type="region of interest" description="Disordered" evidence="1">
    <location>
        <begin position="1"/>
        <end position="28"/>
    </location>
</feature>
<organism evidence="3">
    <name type="scientific">Aureoumbra lagunensis</name>
    <dbReference type="NCBI Taxonomy" id="44058"/>
    <lineage>
        <taxon>Eukaryota</taxon>
        <taxon>Sar</taxon>
        <taxon>Stramenopiles</taxon>
        <taxon>Ochrophyta</taxon>
        <taxon>Pelagophyceae</taxon>
        <taxon>Pelagomonadales</taxon>
        <taxon>Aureoumbra</taxon>
    </lineage>
</organism>
<reference evidence="3" key="1">
    <citation type="submission" date="2021-01" db="EMBL/GenBank/DDBJ databases">
        <authorList>
            <person name="Corre E."/>
            <person name="Pelletier E."/>
            <person name="Niang G."/>
            <person name="Scheremetjew M."/>
            <person name="Finn R."/>
            <person name="Kale V."/>
            <person name="Holt S."/>
            <person name="Cochrane G."/>
            <person name="Meng A."/>
            <person name="Brown T."/>
            <person name="Cohen L."/>
        </authorList>
    </citation>
    <scope>NUCLEOTIDE SEQUENCE</scope>
    <source>
        <strain evidence="3">CCMP1510</strain>
    </source>
</reference>
<dbReference type="InterPro" id="IPR012617">
    <property type="entry name" value="AATF_C"/>
</dbReference>
<name>A0A7S3K5K0_9STRA</name>
<proteinExistence type="predicted"/>
<feature type="compositionally biased region" description="Basic and acidic residues" evidence="1">
    <location>
        <begin position="1"/>
        <end position="16"/>
    </location>
</feature>
<dbReference type="PANTHER" id="PTHR15565:SF0">
    <property type="entry name" value="PROTEIN AATF"/>
    <property type="match status" value="1"/>
</dbReference>
<evidence type="ECO:0000313" key="3">
    <source>
        <dbReference type="EMBL" id="CAE0374083.1"/>
    </source>
</evidence>
<accession>A0A7S3K5K0</accession>
<feature type="region of interest" description="Disordered" evidence="1">
    <location>
        <begin position="143"/>
        <end position="166"/>
    </location>
</feature>
<gene>
    <name evidence="3" type="ORF">ALAG00032_LOCUS14886</name>
</gene>
<evidence type="ECO:0000259" key="2">
    <source>
        <dbReference type="Pfam" id="PF08164"/>
    </source>
</evidence>
<dbReference type="GO" id="GO:0005730">
    <property type="term" value="C:nucleolus"/>
    <property type="evidence" value="ECO:0007669"/>
    <property type="project" value="TreeGrafter"/>
</dbReference>
<feature type="domain" description="Apoptosis-antagonizing transcription factor C-terminal" evidence="2">
    <location>
        <begin position="174"/>
        <end position="279"/>
    </location>
</feature>